<dbReference type="InterPro" id="IPR008727">
    <property type="entry name" value="PAAR_motif"/>
</dbReference>
<organism evidence="1 2">
    <name type="scientific">Iodobacter arcticus</name>
    <dbReference type="NCBI Taxonomy" id="590593"/>
    <lineage>
        <taxon>Bacteria</taxon>
        <taxon>Pseudomonadati</taxon>
        <taxon>Pseudomonadota</taxon>
        <taxon>Betaproteobacteria</taxon>
        <taxon>Neisseriales</taxon>
        <taxon>Chitinibacteraceae</taxon>
        <taxon>Iodobacter</taxon>
    </lineage>
</organism>
<dbReference type="EMBL" id="JBHTBQ010000015">
    <property type="protein sequence ID" value="MFC7420232.1"/>
    <property type="molecule type" value="Genomic_DNA"/>
</dbReference>
<dbReference type="RefSeq" id="WP_380187867.1">
    <property type="nucleotide sequence ID" value="NZ_JBHTBQ010000015.1"/>
</dbReference>
<evidence type="ECO:0000313" key="1">
    <source>
        <dbReference type="EMBL" id="MFC7420232.1"/>
    </source>
</evidence>
<name>A0ABW2R239_9NEIS</name>
<evidence type="ECO:0000313" key="2">
    <source>
        <dbReference type="Proteomes" id="UP001596473"/>
    </source>
</evidence>
<keyword evidence="2" id="KW-1185">Reference proteome</keyword>
<protein>
    <submittedName>
        <fullName evidence="1">PAAR domain-containing protein</fullName>
    </submittedName>
</protein>
<proteinExistence type="predicted"/>
<dbReference type="Pfam" id="PF05488">
    <property type="entry name" value="PAAR_motif"/>
    <property type="match status" value="1"/>
</dbReference>
<accession>A0ABW2R239</accession>
<sequence>MKRVIRLGEQTSHGGVVVSGAARSNFFGKAVARVGDMVSCPIPRHGSCPIRLPLQPYS</sequence>
<dbReference type="Proteomes" id="UP001596473">
    <property type="component" value="Unassembled WGS sequence"/>
</dbReference>
<comment type="caution">
    <text evidence="1">The sequence shown here is derived from an EMBL/GenBank/DDBJ whole genome shotgun (WGS) entry which is preliminary data.</text>
</comment>
<reference evidence="2" key="1">
    <citation type="journal article" date="2019" name="Int. J. Syst. Evol. Microbiol.">
        <title>The Global Catalogue of Microorganisms (GCM) 10K type strain sequencing project: providing services to taxonomists for standard genome sequencing and annotation.</title>
        <authorList>
            <consortium name="The Broad Institute Genomics Platform"/>
            <consortium name="The Broad Institute Genome Sequencing Center for Infectious Disease"/>
            <person name="Wu L."/>
            <person name="Ma J."/>
        </authorList>
    </citation>
    <scope>NUCLEOTIDE SEQUENCE [LARGE SCALE GENOMIC DNA]</scope>
    <source>
        <strain evidence="2">CCUG 62945</strain>
    </source>
</reference>
<dbReference type="CDD" id="cd14744">
    <property type="entry name" value="PAAR_CT_2"/>
    <property type="match status" value="1"/>
</dbReference>
<gene>
    <name evidence="1" type="ORF">ACFQNF_10080</name>
</gene>